<proteinExistence type="predicted"/>
<dbReference type="Proteomes" id="UP000004491">
    <property type="component" value="Unassembled WGS sequence"/>
</dbReference>
<dbReference type="AlphaFoldDB" id="G2DB78"/>
<gene>
    <name evidence="1" type="ORF">Rifp1Sym_ap00080</name>
</gene>
<keyword evidence="2" id="KW-1185">Reference proteome</keyword>
<protein>
    <submittedName>
        <fullName evidence="1">Uncharacterized protein</fullName>
    </submittedName>
</protein>
<accession>G2DB78</accession>
<organism evidence="1 2">
    <name type="scientific">endosymbiont of Riftia pachyptila</name>
    <name type="common">vent Ph05</name>
    <dbReference type="NCBI Taxonomy" id="1048808"/>
    <lineage>
        <taxon>Bacteria</taxon>
        <taxon>Pseudomonadati</taxon>
        <taxon>Pseudomonadota</taxon>
        <taxon>Gammaproteobacteria</taxon>
        <taxon>sulfur-oxidizing symbionts</taxon>
    </lineage>
</organism>
<evidence type="ECO:0000313" key="1">
    <source>
        <dbReference type="EMBL" id="EGV52101.1"/>
    </source>
</evidence>
<name>G2DB78_9GAMM</name>
<comment type="caution">
    <text evidence="1">The sequence shown here is derived from an EMBL/GenBank/DDBJ whole genome shotgun (WGS) entry which is preliminary data.</text>
</comment>
<dbReference type="EMBL" id="AFOC01000016">
    <property type="protein sequence ID" value="EGV52101.1"/>
    <property type="molecule type" value="Genomic_DNA"/>
</dbReference>
<evidence type="ECO:0000313" key="2">
    <source>
        <dbReference type="Proteomes" id="UP000004491"/>
    </source>
</evidence>
<reference evidence="1" key="1">
    <citation type="journal article" date="2011" name="ISME J.">
        <title>The endosymbionts of the deep-sea tubeworms Riftia pachyptila and Tevnia jerichonana share an identical physiology as revealed by proteogenomic analyses.</title>
        <authorList>
            <person name="Gardebrecht A."/>
            <person name="Markert S."/>
            <person name="Felbeck H."/>
            <person name="Thuermer A."/>
            <person name="Albrecht D."/>
            <person name="Wollherr A."/>
            <person name="Kabisch J."/>
            <person name="Lehmann R."/>
            <person name="Daniel R."/>
            <person name="Liesegang H."/>
            <person name="Hecker M."/>
            <person name="Sievert S.M."/>
            <person name="Schweder T."/>
        </authorList>
    </citation>
    <scope>NUCLEOTIDE SEQUENCE [LARGE SCALE GENOMIC DNA]</scope>
</reference>
<sequence length="83" mass="9702">MRMDKKGCSEASPVCCPDLIRGSLSYSHPDEMKKEKVVRTSQCTAYLQQRRVIEVGEIEQIFTQRYDLQEELRGDDRQIHNAR</sequence>